<evidence type="ECO:0008006" key="3">
    <source>
        <dbReference type="Google" id="ProtNLM"/>
    </source>
</evidence>
<dbReference type="Proteomes" id="UP001054252">
    <property type="component" value="Unassembled WGS sequence"/>
</dbReference>
<name>A0AAV5KC08_9ROSI</name>
<dbReference type="EMBL" id="BPVZ01000059">
    <property type="protein sequence ID" value="GKV22134.1"/>
    <property type="molecule type" value="Genomic_DNA"/>
</dbReference>
<dbReference type="PANTHER" id="PTHR47481:SF10">
    <property type="entry name" value="COPIA-LIKE POLYPROTEIN_RETROTRANSPOSON"/>
    <property type="match status" value="1"/>
</dbReference>
<protein>
    <recommendedName>
        <fullName evidence="3">Retrotransposon gag domain-containing protein</fullName>
    </recommendedName>
</protein>
<accession>A0AAV5KC08</accession>
<reference evidence="1 2" key="1">
    <citation type="journal article" date="2021" name="Commun. Biol.">
        <title>The genome of Shorea leprosula (Dipterocarpaceae) highlights the ecological relevance of drought in aseasonal tropical rainforests.</title>
        <authorList>
            <person name="Ng K.K.S."/>
            <person name="Kobayashi M.J."/>
            <person name="Fawcett J.A."/>
            <person name="Hatakeyama M."/>
            <person name="Paape T."/>
            <person name="Ng C.H."/>
            <person name="Ang C.C."/>
            <person name="Tnah L.H."/>
            <person name="Lee C.T."/>
            <person name="Nishiyama T."/>
            <person name="Sese J."/>
            <person name="O'Brien M.J."/>
            <person name="Copetti D."/>
            <person name="Mohd Noor M.I."/>
            <person name="Ong R.C."/>
            <person name="Putra M."/>
            <person name="Sireger I.Z."/>
            <person name="Indrioko S."/>
            <person name="Kosugi Y."/>
            <person name="Izuno A."/>
            <person name="Isagi Y."/>
            <person name="Lee S.L."/>
            <person name="Shimizu K.K."/>
        </authorList>
    </citation>
    <scope>NUCLEOTIDE SEQUENCE [LARGE SCALE GENOMIC DNA]</scope>
    <source>
        <strain evidence="1">214</strain>
    </source>
</reference>
<comment type="caution">
    <text evidence="1">The sequence shown here is derived from an EMBL/GenBank/DDBJ whole genome shotgun (WGS) entry which is preliminary data.</text>
</comment>
<evidence type="ECO:0000313" key="2">
    <source>
        <dbReference type="Proteomes" id="UP001054252"/>
    </source>
</evidence>
<dbReference type="AlphaFoldDB" id="A0AAV5KC08"/>
<proteinExistence type="predicted"/>
<organism evidence="1 2">
    <name type="scientific">Rubroshorea leprosula</name>
    <dbReference type="NCBI Taxonomy" id="152421"/>
    <lineage>
        <taxon>Eukaryota</taxon>
        <taxon>Viridiplantae</taxon>
        <taxon>Streptophyta</taxon>
        <taxon>Embryophyta</taxon>
        <taxon>Tracheophyta</taxon>
        <taxon>Spermatophyta</taxon>
        <taxon>Magnoliopsida</taxon>
        <taxon>eudicotyledons</taxon>
        <taxon>Gunneridae</taxon>
        <taxon>Pentapetalae</taxon>
        <taxon>rosids</taxon>
        <taxon>malvids</taxon>
        <taxon>Malvales</taxon>
        <taxon>Dipterocarpaceae</taxon>
        <taxon>Rubroshorea</taxon>
    </lineage>
</organism>
<evidence type="ECO:0000313" key="1">
    <source>
        <dbReference type="EMBL" id="GKV22134.1"/>
    </source>
</evidence>
<sequence>MTKNKTKLTIQSFHQMASLVSVKLSSANCLLRKSQVYPLIRSAQLIDHLEEEAPALTISKNAKEESNPEFENWLNNDGLLTSWLLGTMNEEALSMVVGCESTFQIWRCLEEHYLASKKEQELHLKGLLAVKRSDGESLEDFEKKFKNTRDQLAAIRKPLDDLDKVFQLSRVVESRYQPYNLAVLSKAPYPTFNQYTTGLQNNERDL</sequence>
<dbReference type="PANTHER" id="PTHR47481">
    <property type="match status" value="1"/>
</dbReference>
<keyword evidence="2" id="KW-1185">Reference proteome</keyword>
<dbReference type="Pfam" id="PF14223">
    <property type="entry name" value="Retrotran_gag_2"/>
    <property type="match status" value="1"/>
</dbReference>
<gene>
    <name evidence="1" type="ORF">SLEP1_g32026</name>
</gene>